<reference evidence="1 2" key="1">
    <citation type="submission" date="2019-01" db="EMBL/GenBank/DDBJ databases">
        <title>Lacibacter sp. strain TTM-7.</title>
        <authorList>
            <person name="Chen W.-M."/>
        </authorList>
    </citation>
    <scope>NUCLEOTIDE SEQUENCE [LARGE SCALE GENOMIC DNA]</scope>
    <source>
        <strain evidence="1 2">TTM-7</strain>
    </source>
</reference>
<protein>
    <submittedName>
        <fullName evidence="1">GxxExxY protein</fullName>
    </submittedName>
</protein>
<dbReference type="OrthoDB" id="1119698at2"/>
<proteinExistence type="predicted"/>
<dbReference type="RefSeq" id="WP_129130030.1">
    <property type="nucleotide sequence ID" value="NZ_SDHW01000001.1"/>
</dbReference>
<dbReference type="AlphaFoldDB" id="A0A4Q1CPR9"/>
<dbReference type="Pfam" id="PF13366">
    <property type="entry name" value="PDDEXK_3"/>
    <property type="match status" value="1"/>
</dbReference>
<dbReference type="NCBIfam" id="TIGR04256">
    <property type="entry name" value="GxxExxY"/>
    <property type="match status" value="1"/>
</dbReference>
<evidence type="ECO:0000313" key="2">
    <source>
        <dbReference type="Proteomes" id="UP000290204"/>
    </source>
</evidence>
<sequence>MYILTDHENYLCGEIVDCAYKVHKQLGPGLLEKIYEACFCYELEKKNIPYQRQVQLPFFYDGIRFDEGLRMDVLVDETIICEMKAIDIVNKVWEAQIISHLKLTTLNVGFLINFNTALIKDGIRRYCVE</sequence>
<dbReference type="EMBL" id="SDHW01000001">
    <property type="protein sequence ID" value="RXK62659.1"/>
    <property type="molecule type" value="Genomic_DNA"/>
</dbReference>
<dbReference type="Proteomes" id="UP000290204">
    <property type="component" value="Unassembled WGS sequence"/>
</dbReference>
<gene>
    <name evidence="1" type="ORF">ESA94_06585</name>
</gene>
<dbReference type="InterPro" id="IPR026350">
    <property type="entry name" value="GxxExxY"/>
</dbReference>
<organism evidence="1 2">
    <name type="scientific">Lacibacter luteus</name>
    <dbReference type="NCBI Taxonomy" id="2508719"/>
    <lineage>
        <taxon>Bacteria</taxon>
        <taxon>Pseudomonadati</taxon>
        <taxon>Bacteroidota</taxon>
        <taxon>Chitinophagia</taxon>
        <taxon>Chitinophagales</taxon>
        <taxon>Chitinophagaceae</taxon>
        <taxon>Lacibacter</taxon>
    </lineage>
</organism>
<accession>A0A4Q1CPR9</accession>
<keyword evidence="2" id="KW-1185">Reference proteome</keyword>
<evidence type="ECO:0000313" key="1">
    <source>
        <dbReference type="EMBL" id="RXK62659.1"/>
    </source>
</evidence>
<name>A0A4Q1CPR9_9BACT</name>
<comment type="caution">
    <text evidence="1">The sequence shown here is derived from an EMBL/GenBank/DDBJ whole genome shotgun (WGS) entry which is preliminary data.</text>
</comment>